<feature type="region of interest" description="Disordered" evidence="2">
    <location>
        <begin position="396"/>
        <end position="435"/>
    </location>
</feature>
<dbReference type="CDD" id="cd22454">
    <property type="entry name" value="KH-I_Mextli_like"/>
    <property type="match status" value="1"/>
</dbReference>
<dbReference type="InterPro" id="IPR036612">
    <property type="entry name" value="KH_dom_type_1_sf"/>
</dbReference>
<dbReference type="AlphaFoldDB" id="A0AAV1JPV2"/>
<dbReference type="PANTHER" id="PTHR20849:SF2">
    <property type="entry name" value="EUKARYOTIC TRANSLATION INITIATION FACTOR 4E-BINDING PROTEIN MEXTLI"/>
    <property type="match status" value="1"/>
</dbReference>
<dbReference type="GO" id="GO:1901190">
    <property type="term" value="P:regulation of formation of translation initiation ternary complex"/>
    <property type="evidence" value="ECO:0007669"/>
    <property type="project" value="TreeGrafter"/>
</dbReference>
<gene>
    <name evidence="4" type="ORF">LNINA_LOCUS9355</name>
</gene>
<evidence type="ECO:0000259" key="3">
    <source>
        <dbReference type="SMART" id="SM00322"/>
    </source>
</evidence>
<dbReference type="InterPro" id="IPR004088">
    <property type="entry name" value="KH_dom_type_1"/>
</dbReference>
<feature type="region of interest" description="Disordered" evidence="2">
    <location>
        <begin position="285"/>
        <end position="304"/>
    </location>
</feature>
<evidence type="ECO:0000313" key="5">
    <source>
        <dbReference type="Proteomes" id="UP001497472"/>
    </source>
</evidence>
<dbReference type="SUPFAM" id="SSF54791">
    <property type="entry name" value="Eukaryotic type KH-domain (KH-domain type I)"/>
    <property type="match status" value="1"/>
</dbReference>
<dbReference type="FunFam" id="3.30.1370.10:FF:000072">
    <property type="entry name" value="Uncharacterized protein, isoform A"/>
    <property type="match status" value="1"/>
</dbReference>
<dbReference type="Pfam" id="PF00013">
    <property type="entry name" value="KH_1"/>
    <property type="match status" value="1"/>
</dbReference>
<feature type="domain" description="K Homology" evidence="3">
    <location>
        <begin position="195"/>
        <end position="266"/>
    </location>
</feature>
<dbReference type="PANTHER" id="PTHR20849">
    <property type="entry name" value="EUKARYOTIC TRANSLATION INITIATION FACTOR 4E-BINDING PROTEIN MEXTLI"/>
    <property type="match status" value="1"/>
</dbReference>
<dbReference type="InterPro" id="IPR040160">
    <property type="entry name" value="Mxt"/>
</dbReference>
<protein>
    <recommendedName>
        <fullName evidence="3">K Homology domain-containing protein</fullName>
    </recommendedName>
</protein>
<dbReference type="GO" id="GO:0003723">
    <property type="term" value="F:RNA binding"/>
    <property type="evidence" value="ECO:0007669"/>
    <property type="project" value="UniProtKB-UniRule"/>
</dbReference>
<dbReference type="Gene3D" id="1.25.40.180">
    <property type="match status" value="1"/>
</dbReference>
<dbReference type="GO" id="GO:0003743">
    <property type="term" value="F:translation initiation factor activity"/>
    <property type="evidence" value="ECO:0007669"/>
    <property type="project" value="TreeGrafter"/>
</dbReference>
<sequence length="506" mass="55374">MSTLTKMTRTVKKLEVPRPLKSTTSSAHNRNSVVDVKINSVDDLIVLTEGVAYQMMQGQFDRSLQSSISTMYSNLKLYGAQLEGVYKEFLDRYFVLFRNGSQDERLDKKSRLHLLELIELRAKHWQGSDYMSQYYRHRGTHAEPLLVPTMEGAGSGGSVSPTLATPTEPPAMLAPGEVIKPSGKFPKPTKIPGKNYSKDEVVIRNADSGKVMGIKGRRVHMIEELSDTIISFQRVSPGAKERLVQITGPNEENVNHAKHLIGDTIRRNASPVRLEGALEGTLGASRASLDSNGSDEPVRLREKSPHNNRALLHSFSTNDAALGEYKYTVTFGEHSIKITGDNLDIVKTAKLVLDEYFESAGALEAMGAGSGDFFTLSQRPNAALLLQDDTALNGNDDDDVFATSAQDNQPGESEAVPRRPRFSRATSTDKNKGTAGTRQIYTYETLVQYADSPLSKLPPAGLASFPPDLARKSCLEFDSASYLKKVRAAVAITLAAVDAPDSPEPE</sequence>
<dbReference type="PROSITE" id="PS50084">
    <property type="entry name" value="KH_TYPE_1"/>
    <property type="match status" value="1"/>
</dbReference>
<name>A0AAV1JPV2_9NEOP</name>
<dbReference type="Proteomes" id="UP001497472">
    <property type="component" value="Unassembled WGS sequence"/>
</dbReference>
<evidence type="ECO:0000313" key="4">
    <source>
        <dbReference type="EMBL" id="CAK1550115.1"/>
    </source>
</evidence>
<dbReference type="GO" id="GO:0008190">
    <property type="term" value="F:eukaryotic initiation factor 4E binding"/>
    <property type="evidence" value="ECO:0007669"/>
    <property type="project" value="InterPro"/>
</dbReference>
<dbReference type="EMBL" id="CAVLEF010000040">
    <property type="protein sequence ID" value="CAK1550115.1"/>
    <property type="molecule type" value="Genomic_DNA"/>
</dbReference>
<organism evidence="4 5">
    <name type="scientific">Leptosia nina</name>
    <dbReference type="NCBI Taxonomy" id="320188"/>
    <lineage>
        <taxon>Eukaryota</taxon>
        <taxon>Metazoa</taxon>
        <taxon>Ecdysozoa</taxon>
        <taxon>Arthropoda</taxon>
        <taxon>Hexapoda</taxon>
        <taxon>Insecta</taxon>
        <taxon>Pterygota</taxon>
        <taxon>Neoptera</taxon>
        <taxon>Endopterygota</taxon>
        <taxon>Lepidoptera</taxon>
        <taxon>Glossata</taxon>
        <taxon>Ditrysia</taxon>
        <taxon>Papilionoidea</taxon>
        <taxon>Pieridae</taxon>
        <taxon>Pierinae</taxon>
        <taxon>Leptosia</taxon>
    </lineage>
</organism>
<reference evidence="4 5" key="1">
    <citation type="submission" date="2023-11" db="EMBL/GenBank/DDBJ databases">
        <authorList>
            <person name="Okamura Y."/>
        </authorList>
    </citation>
    <scope>NUCLEOTIDE SEQUENCE [LARGE SCALE GENOMIC DNA]</scope>
</reference>
<evidence type="ECO:0000256" key="2">
    <source>
        <dbReference type="SAM" id="MobiDB-lite"/>
    </source>
</evidence>
<comment type="caution">
    <text evidence="4">The sequence shown here is derived from an EMBL/GenBank/DDBJ whole genome shotgun (WGS) entry which is preliminary data.</text>
</comment>
<dbReference type="Gene3D" id="3.30.1370.10">
    <property type="entry name" value="K Homology domain, type 1"/>
    <property type="match status" value="1"/>
</dbReference>
<dbReference type="GO" id="GO:0045727">
    <property type="term" value="P:positive regulation of translation"/>
    <property type="evidence" value="ECO:0007669"/>
    <property type="project" value="InterPro"/>
</dbReference>
<accession>A0AAV1JPV2</accession>
<dbReference type="GO" id="GO:0005737">
    <property type="term" value="C:cytoplasm"/>
    <property type="evidence" value="ECO:0007669"/>
    <property type="project" value="TreeGrafter"/>
</dbReference>
<dbReference type="SMART" id="SM00322">
    <property type="entry name" value="KH"/>
    <property type="match status" value="1"/>
</dbReference>
<keyword evidence="1" id="KW-0694">RNA-binding</keyword>
<dbReference type="GO" id="GO:0034518">
    <property type="term" value="C:RNA cap binding complex"/>
    <property type="evidence" value="ECO:0007669"/>
    <property type="project" value="TreeGrafter"/>
</dbReference>
<proteinExistence type="predicted"/>
<evidence type="ECO:0000256" key="1">
    <source>
        <dbReference type="PROSITE-ProRule" id="PRU00117"/>
    </source>
</evidence>
<keyword evidence="5" id="KW-1185">Reference proteome</keyword>
<dbReference type="InterPro" id="IPR004087">
    <property type="entry name" value="KH_dom"/>
</dbReference>